<dbReference type="SMART" id="SM01246">
    <property type="entry name" value="Josephin"/>
    <property type="match status" value="1"/>
</dbReference>
<organism evidence="8 9">
    <name type="scientific">Trichuris trichiura</name>
    <name type="common">Whipworm</name>
    <name type="synonym">Trichocephalus trichiurus</name>
    <dbReference type="NCBI Taxonomy" id="36087"/>
    <lineage>
        <taxon>Eukaryota</taxon>
        <taxon>Metazoa</taxon>
        <taxon>Ecdysozoa</taxon>
        <taxon>Nematoda</taxon>
        <taxon>Enoplea</taxon>
        <taxon>Dorylaimia</taxon>
        <taxon>Trichinellida</taxon>
        <taxon>Trichuridae</taxon>
        <taxon>Trichuris</taxon>
    </lineage>
</organism>
<keyword evidence="5" id="KW-0378">Hydrolase</keyword>
<dbReference type="AlphaFoldDB" id="A0A077ZEN2"/>
<dbReference type="OrthoDB" id="422700at2759"/>
<name>A0A077ZEN2_TRITR</name>
<evidence type="ECO:0000256" key="3">
    <source>
        <dbReference type="ARBA" id="ARBA00022670"/>
    </source>
</evidence>
<evidence type="ECO:0000256" key="4">
    <source>
        <dbReference type="ARBA" id="ARBA00022786"/>
    </source>
</evidence>
<dbReference type="Gene3D" id="3.90.70.40">
    <property type="match status" value="1"/>
</dbReference>
<dbReference type="PROSITE" id="PS50957">
    <property type="entry name" value="JOSEPHIN"/>
    <property type="match status" value="1"/>
</dbReference>
<dbReference type="PANTHER" id="PTHR13291:SF0">
    <property type="entry name" value="JOSEPHIN-LIKE PROTEIN"/>
    <property type="match status" value="1"/>
</dbReference>
<protein>
    <recommendedName>
        <fullName evidence="2">ubiquitinyl hydrolase 1</fullName>
        <ecNumber evidence="2">3.4.19.12</ecNumber>
    </recommendedName>
</protein>
<evidence type="ECO:0000256" key="1">
    <source>
        <dbReference type="ARBA" id="ARBA00000707"/>
    </source>
</evidence>
<comment type="catalytic activity">
    <reaction evidence="1">
        <text>Thiol-dependent hydrolysis of ester, thioester, amide, peptide and isopeptide bonds formed by the C-terminal Gly of ubiquitin (a 76-residue protein attached to proteins as an intracellular targeting signal).</text>
        <dbReference type="EC" id="3.4.19.12"/>
    </reaction>
</comment>
<sequence>MFHRKVLSIRNLCLATVDSTKDHRVYHEKQLLQLCALHALNNLFQKAIYTKAQLDEICLRLTPSRLLNPHRSMFGLGDYDINVIQEALLKTGCSALWFDRRKNVDSVLTTDFIGFIVNVPSSWSLLGVPIPLWSNRHWVRACLSTFFQTKNSPPLFAFQYAIREIEGTYYNLDSKLSNAQVIGGRQQLVQFLSDLLQSRDVQLFTIVRRDSADNVNRRQSPDVTVA</sequence>
<dbReference type="InterPro" id="IPR006155">
    <property type="entry name" value="Josephin"/>
</dbReference>
<reference evidence="8" key="1">
    <citation type="submission" date="2014-01" db="EMBL/GenBank/DDBJ databases">
        <authorList>
            <person name="Aslett M."/>
        </authorList>
    </citation>
    <scope>NUCLEOTIDE SEQUENCE</scope>
</reference>
<evidence type="ECO:0000256" key="6">
    <source>
        <dbReference type="PROSITE-ProRule" id="PRU00331"/>
    </source>
</evidence>
<dbReference type="Proteomes" id="UP000030665">
    <property type="component" value="Unassembled WGS sequence"/>
</dbReference>
<keyword evidence="4" id="KW-0833">Ubl conjugation pathway</keyword>
<gene>
    <name evidence="8" type="ORF">TTRE_0000716801</name>
</gene>
<evidence type="ECO:0000313" key="9">
    <source>
        <dbReference type="Proteomes" id="UP000030665"/>
    </source>
</evidence>
<dbReference type="EC" id="3.4.19.12" evidence="2"/>
<evidence type="ECO:0000313" key="8">
    <source>
        <dbReference type="EMBL" id="CDW58842.1"/>
    </source>
</evidence>
<feature type="domain" description="Josephin" evidence="7">
    <location>
        <begin position="22"/>
        <end position="221"/>
    </location>
</feature>
<dbReference type="GO" id="GO:0004843">
    <property type="term" value="F:cysteine-type deubiquitinase activity"/>
    <property type="evidence" value="ECO:0007669"/>
    <property type="project" value="UniProtKB-EC"/>
</dbReference>
<proteinExistence type="predicted"/>
<evidence type="ECO:0000256" key="2">
    <source>
        <dbReference type="ARBA" id="ARBA00012759"/>
    </source>
</evidence>
<dbReference type="GO" id="GO:0006508">
    <property type="term" value="P:proteolysis"/>
    <property type="evidence" value="ECO:0007669"/>
    <property type="project" value="UniProtKB-KW"/>
</dbReference>
<dbReference type="InterPro" id="IPR040053">
    <property type="entry name" value="JOSD1/2"/>
</dbReference>
<evidence type="ECO:0000259" key="7">
    <source>
        <dbReference type="PROSITE" id="PS50957"/>
    </source>
</evidence>
<dbReference type="EMBL" id="HG806429">
    <property type="protein sequence ID" value="CDW58842.1"/>
    <property type="molecule type" value="Genomic_DNA"/>
</dbReference>
<dbReference type="GO" id="GO:0016579">
    <property type="term" value="P:protein deubiquitination"/>
    <property type="evidence" value="ECO:0007669"/>
    <property type="project" value="InterPro"/>
</dbReference>
<keyword evidence="3" id="KW-0645">Protease</keyword>
<accession>A0A077ZEN2</accession>
<dbReference type="STRING" id="36087.A0A077ZEN2"/>
<reference evidence="8" key="2">
    <citation type="submission" date="2014-03" db="EMBL/GenBank/DDBJ databases">
        <title>The whipworm genome and dual-species transcriptomics of an intimate host-pathogen interaction.</title>
        <authorList>
            <person name="Foth B.J."/>
            <person name="Tsai I.J."/>
            <person name="Reid A.J."/>
            <person name="Bancroft A.J."/>
            <person name="Nichol S."/>
            <person name="Tracey A."/>
            <person name="Holroyd N."/>
            <person name="Cotton J.A."/>
            <person name="Stanley E.J."/>
            <person name="Zarowiecki M."/>
            <person name="Liu J.Z."/>
            <person name="Huckvale T."/>
            <person name="Cooper P.J."/>
            <person name="Grencis R.K."/>
            <person name="Berriman M."/>
        </authorList>
    </citation>
    <scope>NUCLEOTIDE SEQUENCE [LARGE SCALE GENOMIC DNA]</scope>
</reference>
<comment type="caution">
    <text evidence="6">Lacks conserved residue(s) required for the propagation of feature annotation.</text>
</comment>
<dbReference type="PANTHER" id="PTHR13291">
    <property type="entry name" value="JOSEPHIN 1, 2"/>
    <property type="match status" value="1"/>
</dbReference>
<keyword evidence="9" id="KW-1185">Reference proteome</keyword>
<dbReference type="Pfam" id="PF02099">
    <property type="entry name" value="Josephin"/>
    <property type="match status" value="1"/>
</dbReference>
<evidence type="ECO:0000256" key="5">
    <source>
        <dbReference type="ARBA" id="ARBA00022801"/>
    </source>
</evidence>